<reference evidence="1 2" key="1">
    <citation type="submission" date="2024-09" db="EMBL/GenBank/DDBJ databases">
        <authorList>
            <person name="Sun Q."/>
            <person name="Mori K."/>
        </authorList>
    </citation>
    <scope>NUCLEOTIDE SEQUENCE [LARGE SCALE GENOMIC DNA]</scope>
    <source>
        <strain evidence="1 2">TISTR 2452</strain>
    </source>
</reference>
<evidence type="ECO:0000313" key="2">
    <source>
        <dbReference type="Proteomes" id="UP001589747"/>
    </source>
</evidence>
<sequence>MGIPLRDYDDMTPHELAIYIEENQKREKFMHDERVTQAYLNAVLQRAKRMPKLEKLIGKAPAKKKPMTDKQMLNVIRALNKQMGGKEVGG</sequence>
<dbReference type="Proteomes" id="UP001589747">
    <property type="component" value="Unassembled WGS sequence"/>
</dbReference>
<evidence type="ECO:0000313" key="1">
    <source>
        <dbReference type="EMBL" id="MFB9330092.1"/>
    </source>
</evidence>
<protein>
    <submittedName>
        <fullName evidence="1">Uncharacterized protein</fullName>
    </submittedName>
</protein>
<gene>
    <name evidence="1" type="ORF">ACFFSY_29465</name>
</gene>
<keyword evidence="2" id="KW-1185">Reference proteome</keyword>
<dbReference type="RefSeq" id="WP_377500956.1">
    <property type="nucleotide sequence ID" value="NZ_JBHMDO010000047.1"/>
</dbReference>
<dbReference type="EMBL" id="JBHMDO010000047">
    <property type="protein sequence ID" value="MFB9330092.1"/>
    <property type="molecule type" value="Genomic_DNA"/>
</dbReference>
<name>A0ABV5KXZ8_9BACL</name>
<accession>A0ABV5KXZ8</accession>
<comment type="caution">
    <text evidence="1">The sequence shown here is derived from an EMBL/GenBank/DDBJ whole genome shotgun (WGS) entry which is preliminary data.</text>
</comment>
<organism evidence="1 2">
    <name type="scientific">Paenibacillus aurantiacus</name>
    <dbReference type="NCBI Taxonomy" id="1936118"/>
    <lineage>
        <taxon>Bacteria</taxon>
        <taxon>Bacillati</taxon>
        <taxon>Bacillota</taxon>
        <taxon>Bacilli</taxon>
        <taxon>Bacillales</taxon>
        <taxon>Paenibacillaceae</taxon>
        <taxon>Paenibacillus</taxon>
    </lineage>
</organism>
<proteinExistence type="predicted"/>